<reference evidence="2" key="1">
    <citation type="submission" date="2021-03" db="UniProtKB">
        <authorList>
            <consortium name="EnsemblPlants"/>
        </authorList>
    </citation>
    <scope>IDENTIFICATION</scope>
</reference>
<dbReference type="InterPro" id="IPR036397">
    <property type="entry name" value="RNaseH_sf"/>
</dbReference>
<dbReference type="GO" id="GO:0003676">
    <property type="term" value="F:nucleic acid binding"/>
    <property type="evidence" value="ECO:0007669"/>
    <property type="project" value="InterPro"/>
</dbReference>
<dbReference type="InterPro" id="IPR002156">
    <property type="entry name" value="RNaseH_domain"/>
</dbReference>
<organism evidence="2 3">
    <name type="scientific">Cannabis sativa</name>
    <name type="common">Hemp</name>
    <name type="synonym">Marijuana</name>
    <dbReference type="NCBI Taxonomy" id="3483"/>
    <lineage>
        <taxon>Eukaryota</taxon>
        <taxon>Viridiplantae</taxon>
        <taxon>Streptophyta</taxon>
        <taxon>Embryophyta</taxon>
        <taxon>Tracheophyta</taxon>
        <taxon>Spermatophyta</taxon>
        <taxon>Magnoliopsida</taxon>
        <taxon>eudicotyledons</taxon>
        <taxon>Gunneridae</taxon>
        <taxon>Pentapetalae</taxon>
        <taxon>rosids</taxon>
        <taxon>fabids</taxon>
        <taxon>Rosales</taxon>
        <taxon>Cannabaceae</taxon>
        <taxon>Cannabis</taxon>
    </lineage>
</organism>
<dbReference type="Proteomes" id="UP000596661">
    <property type="component" value="Unassembled WGS sequence"/>
</dbReference>
<evidence type="ECO:0000313" key="2">
    <source>
        <dbReference type="EnsemblPlants" id="cds.evm.model.10.992"/>
    </source>
</evidence>
<feature type="domain" description="RNase H type-1" evidence="1">
    <location>
        <begin position="72"/>
        <end position="117"/>
    </location>
</feature>
<dbReference type="GO" id="GO:0004523">
    <property type="term" value="F:RNA-DNA hybrid ribonuclease activity"/>
    <property type="evidence" value="ECO:0007669"/>
    <property type="project" value="InterPro"/>
</dbReference>
<dbReference type="AlphaFoldDB" id="A0A803QRA4"/>
<protein>
    <recommendedName>
        <fullName evidence="1">RNase H type-1 domain-containing protein</fullName>
    </recommendedName>
</protein>
<evidence type="ECO:0000313" key="3">
    <source>
        <dbReference type="Proteomes" id="UP000596661"/>
    </source>
</evidence>
<name>A0A803QRA4_CANSA</name>
<dbReference type="Gramene" id="evm.model.10.992">
    <property type="protein sequence ID" value="cds.evm.model.10.992"/>
    <property type="gene ID" value="evm.TU.10.992"/>
</dbReference>
<keyword evidence="3" id="KW-1185">Reference proteome</keyword>
<dbReference type="EnsemblPlants" id="evm.model.10.992">
    <property type="protein sequence ID" value="cds.evm.model.10.992"/>
    <property type="gene ID" value="evm.TU.10.992"/>
</dbReference>
<dbReference type="Gene3D" id="3.30.420.10">
    <property type="entry name" value="Ribonuclease H-like superfamily/Ribonuclease H"/>
    <property type="match status" value="1"/>
</dbReference>
<evidence type="ECO:0000259" key="1">
    <source>
        <dbReference type="Pfam" id="PF13456"/>
    </source>
</evidence>
<accession>A0A803QRA4</accession>
<proteinExistence type="predicted"/>
<dbReference type="EMBL" id="UZAU01000814">
    <property type="status" value="NOT_ANNOTATED_CDS"/>
    <property type="molecule type" value="Genomic_DNA"/>
</dbReference>
<sequence>MDSGVVSANAGVDVTILFFRANEKEAENEILSNDTFDLFYVDESWKDGVTGLATVWWFIATGSWFSKTCRCPARSAIEAEAQTVLLALEWAVENKLKRIVVCSNAQVVVQTFSKKKRLSN</sequence>
<dbReference type="Pfam" id="PF13456">
    <property type="entry name" value="RVT_3"/>
    <property type="match status" value="1"/>
</dbReference>